<dbReference type="PROSITE" id="PS50059">
    <property type="entry name" value="FKBP_PPIASE"/>
    <property type="match status" value="1"/>
</dbReference>
<dbReference type="EC" id="5.2.1.8" evidence="4 9"/>
<dbReference type="Gene3D" id="3.10.50.40">
    <property type="match status" value="1"/>
</dbReference>
<feature type="domain" description="PPIase FKBP-type" evidence="11">
    <location>
        <begin position="79"/>
        <end position="136"/>
    </location>
</feature>
<feature type="region of interest" description="Disordered" evidence="10">
    <location>
        <begin position="1"/>
        <end position="68"/>
    </location>
</feature>
<accession>A0A9D4TJ70</accession>
<dbReference type="Proteomes" id="UP001055712">
    <property type="component" value="Unassembled WGS sequence"/>
</dbReference>
<dbReference type="SUPFAM" id="SSF54534">
    <property type="entry name" value="FKBP-like"/>
    <property type="match status" value="1"/>
</dbReference>
<dbReference type="AlphaFoldDB" id="A0A9D4TJ70"/>
<comment type="similarity">
    <text evidence="3">Belongs to the FKBP-type PPIase family.</text>
</comment>
<dbReference type="GO" id="GO:0042026">
    <property type="term" value="P:protein refolding"/>
    <property type="evidence" value="ECO:0007669"/>
    <property type="project" value="UniProtKB-ARBA"/>
</dbReference>
<evidence type="ECO:0000259" key="11">
    <source>
        <dbReference type="PROSITE" id="PS50059"/>
    </source>
</evidence>
<gene>
    <name evidence="12" type="ORF">D9Q98_006913</name>
</gene>
<comment type="caution">
    <text evidence="12">The sequence shown here is derived from an EMBL/GenBank/DDBJ whole genome shotgun (WGS) entry which is preliminary data.</text>
</comment>
<evidence type="ECO:0000256" key="7">
    <source>
        <dbReference type="ARBA" id="ARBA00023186"/>
    </source>
</evidence>
<name>A0A9D4TJ70_CHLVU</name>
<evidence type="ECO:0000256" key="8">
    <source>
        <dbReference type="ARBA" id="ARBA00023235"/>
    </source>
</evidence>
<comment type="subcellular location">
    <subcellularLocation>
        <location evidence="2">Cytoplasm</location>
    </subcellularLocation>
</comment>
<reference evidence="12" key="1">
    <citation type="journal article" date="2019" name="Plant J.">
        <title>Chlorella vulgaris genome assembly and annotation reveals the molecular basis for metabolic acclimation to high light conditions.</title>
        <authorList>
            <person name="Cecchin M."/>
            <person name="Marcolungo L."/>
            <person name="Rossato M."/>
            <person name="Girolomoni L."/>
            <person name="Cosentino E."/>
            <person name="Cuine S."/>
            <person name="Li-Beisson Y."/>
            <person name="Delledonne M."/>
            <person name="Ballottari M."/>
        </authorList>
    </citation>
    <scope>NUCLEOTIDE SEQUENCE</scope>
    <source>
        <strain evidence="12">211/11P</strain>
    </source>
</reference>
<evidence type="ECO:0000256" key="6">
    <source>
        <dbReference type="ARBA" id="ARBA00023110"/>
    </source>
</evidence>
<evidence type="ECO:0000256" key="4">
    <source>
        <dbReference type="ARBA" id="ARBA00013194"/>
    </source>
</evidence>
<reference evidence="12" key="2">
    <citation type="submission" date="2020-11" db="EMBL/GenBank/DDBJ databases">
        <authorList>
            <person name="Cecchin M."/>
            <person name="Marcolungo L."/>
            <person name="Rossato M."/>
            <person name="Girolomoni L."/>
            <person name="Cosentino E."/>
            <person name="Cuine S."/>
            <person name="Li-Beisson Y."/>
            <person name="Delledonne M."/>
            <person name="Ballottari M."/>
        </authorList>
    </citation>
    <scope>NUCLEOTIDE SEQUENCE</scope>
    <source>
        <strain evidence="12">211/11P</strain>
        <tissue evidence="12">Whole cell</tissue>
    </source>
</reference>
<dbReference type="GO" id="GO:0005737">
    <property type="term" value="C:cytoplasm"/>
    <property type="evidence" value="ECO:0007669"/>
    <property type="project" value="UniProtKB-SubCell"/>
</dbReference>
<evidence type="ECO:0000313" key="13">
    <source>
        <dbReference type="Proteomes" id="UP001055712"/>
    </source>
</evidence>
<dbReference type="GO" id="GO:0003755">
    <property type="term" value="F:peptidyl-prolyl cis-trans isomerase activity"/>
    <property type="evidence" value="ECO:0007669"/>
    <property type="project" value="UniProtKB-KW"/>
</dbReference>
<proteinExistence type="inferred from homology"/>
<dbReference type="PANTHER" id="PTHR47861:SF3">
    <property type="entry name" value="FKBP-TYPE PEPTIDYL-PROLYL CIS-TRANS ISOMERASE SLYD"/>
    <property type="match status" value="1"/>
</dbReference>
<evidence type="ECO:0000256" key="1">
    <source>
        <dbReference type="ARBA" id="ARBA00000971"/>
    </source>
</evidence>
<protein>
    <recommendedName>
        <fullName evidence="4 9">peptidylprolyl isomerase</fullName>
        <ecNumber evidence="4 9">5.2.1.8</ecNumber>
    </recommendedName>
</protein>
<dbReference type="InterPro" id="IPR046357">
    <property type="entry name" value="PPIase_dom_sf"/>
</dbReference>
<evidence type="ECO:0000313" key="12">
    <source>
        <dbReference type="EMBL" id="KAI3426969.1"/>
    </source>
</evidence>
<dbReference type="OrthoDB" id="2014544at2759"/>
<evidence type="ECO:0000256" key="2">
    <source>
        <dbReference type="ARBA" id="ARBA00004496"/>
    </source>
</evidence>
<keyword evidence="13" id="KW-1185">Reference proteome</keyword>
<evidence type="ECO:0000256" key="9">
    <source>
        <dbReference type="PROSITE-ProRule" id="PRU00277"/>
    </source>
</evidence>
<keyword evidence="7" id="KW-0143">Chaperone</keyword>
<sequence length="224" mass="24124">MADCAKPNEERSSQQHNAAACLSRDWRRQPRTATGCGYRCERSSSSRNSSNRPRIAAASQSTDAGLQQGGAEPVVASVGDVVTLKWKCFDGQGELLGSSDTNEEGPTTFEVGAGDIVGNRLFEAFDEAVRGMAVGDLTSMKAEGGEWKEELLFRVPRDHPEMERLAGRYKNQGGIQEGAVVELSNGGMALVVQADDEVVVLDANNMLAGNVLDFELELVDIERS</sequence>
<evidence type="ECO:0000256" key="3">
    <source>
        <dbReference type="ARBA" id="ARBA00006577"/>
    </source>
</evidence>
<keyword evidence="6 9" id="KW-0697">Rotamase</keyword>
<evidence type="ECO:0000256" key="5">
    <source>
        <dbReference type="ARBA" id="ARBA00022490"/>
    </source>
</evidence>
<organism evidence="12 13">
    <name type="scientific">Chlorella vulgaris</name>
    <name type="common">Green alga</name>
    <dbReference type="NCBI Taxonomy" id="3077"/>
    <lineage>
        <taxon>Eukaryota</taxon>
        <taxon>Viridiplantae</taxon>
        <taxon>Chlorophyta</taxon>
        <taxon>core chlorophytes</taxon>
        <taxon>Trebouxiophyceae</taxon>
        <taxon>Chlorellales</taxon>
        <taxon>Chlorellaceae</taxon>
        <taxon>Chlorella clade</taxon>
        <taxon>Chlorella</taxon>
    </lineage>
</organism>
<feature type="compositionally biased region" description="Basic and acidic residues" evidence="10">
    <location>
        <begin position="1"/>
        <end position="13"/>
    </location>
</feature>
<dbReference type="EMBL" id="SIDB01000010">
    <property type="protein sequence ID" value="KAI3426969.1"/>
    <property type="molecule type" value="Genomic_DNA"/>
</dbReference>
<comment type="catalytic activity">
    <reaction evidence="1 9">
        <text>[protein]-peptidylproline (omega=180) = [protein]-peptidylproline (omega=0)</text>
        <dbReference type="Rhea" id="RHEA:16237"/>
        <dbReference type="Rhea" id="RHEA-COMP:10747"/>
        <dbReference type="Rhea" id="RHEA-COMP:10748"/>
        <dbReference type="ChEBI" id="CHEBI:83833"/>
        <dbReference type="ChEBI" id="CHEBI:83834"/>
        <dbReference type="EC" id="5.2.1.8"/>
    </reaction>
</comment>
<evidence type="ECO:0000256" key="10">
    <source>
        <dbReference type="SAM" id="MobiDB-lite"/>
    </source>
</evidence>
<keyword evidence="8 9" id="KW-0413">Isomerase</keyword>
<dbReference type="PANTHER" id="PTHR47861">
    <property type="entry name" value="FKBP-TYPE PEPTIDYL-PROLYL CIS-TRANS ISOMERASE SLYD"/>
    <property type="match status" value="1"/>
</dbReference>
<keyword evidence="5" id="KW-0963">Cytoplasm</keyword>
<dbReference type="InterPro" id="IPR001179">
    <property type="entry name" value="PPIase_FKBP_dom"/>
</dbReference>